<keyword evidence="7" id="KW-1185">Reference proteome</keyword>
<dbReference type="Pfam" id="PF13445">
    <property type="entry name" value="zf-RING_UBOX"/>
    <property type="match status" value="1"/>
</dbReference>
<reference evidence="6" key="1">
    <citation type="journal article" date="2020" name="Stud. Mycol.">
        <title>101 Dothideomycetes genomes: a test case for predicting lifestyles and emergence of pathogens.</title>
        <authorList>
            <person name="Haridas S."/>
            <person name="Albert R."/>
            <person name="Binder M."/>
            <person name="Bloem J."/>
            <person name="Labutti K."/>
            <person name="Salamov A."/>
            <person name="Andreopoulos B."/>
            <person name="Baker S."/>
            <person name="Barry K."/>
            <person name="Bills G."/>
            <person name="Bluhm B."/>
            <person name="Cannon C."/>
            <person name="Castanera R."/>
            <person name="Culley D."/>
            <person name="Daum C."/>
            <person name="Ezra D."/>
            <person name="Gonzalez J."/>
            <person name="Henrissat B."/>
            <person name="Kuo A."/>
            <person name="Liang C."/>
            <person name="Lipzen A."/>
            <person name="Lutzoni F."/>
            <person name="Magnuson J."/>
            <person name="Mondo S."/>
            <person name="Nolan M."/>
            <person name="Ohm R."/>
            <person name="Pangilinan J."/>
            <person name="Park H.-J."/>
            <person name="Ramirez L."/>
            <person name="Alfaro M."/>
            <person name="Sun H."/>
            <person name="Tritt A."/>
            <person name="Yoshinaga Y."/>
            <person name="Zwiers L.-H."/>
            <person name="Turgeon B."/>
            <person name="Goodwin S."/>
            <person name="Spatafora J."/>
            <person name="Crous P."/>
            <person name="Grigoriev I."/>
        </authorList>
    </citation>
    <scope>NUCLEOTIDE SEQUENCE</scope>
    <source>
        <strain evidence="6">CBS 123094</strain>
    </source>
</reference>
<dbReference type="InterPro" id="IPR013083">
    <property type="entry name" value="Znf_RING/FYVE/PHD"/>
</dbReference>
<dbReference type="Proteomes" id="UP000799779">
    <property type="component" value="Unassembled WGS sequence"/>
</dbReference>
<dbReference type="InterPro" id="IPR001841">
    <property type="entry name" value="Znf_RING"/>
</dbReference>
<sequence length="181" mass="20101">MASTQPTGQATTQTTTHYTNMDDFLNNGLEELSSDYYSTSSTMCPICKEPSIEPESTTAKDVNNAFFAEPPDGKDEPPTDTRVVKIRACGHIYHRTCLVTWLEALGPRQRGTCPTDMGVLYAPAVSRFRVTMGGGLPAIRRHRALPAPRLLPGFHWNSLDIDPEEDLELAYTDDRERSPGR</sequence>
<dbReference type="AlphaFoldDB" id="A0A6A5WW80"/>
<dbReference type="PROSITE" id="PS50089">
    <property type="entry name" value="ZF_RING_2"/>
    <property type="match status" value="1"/>
</dbReference>
<evidence type="ECO:0000313" key="6">
    <source>
        <dbReference type="EMBL" id="KAF2001876.1"/>
    </source>
</evidence>
<keyword evidence="2 4" id="KW-0863">Zinc-finger</keyword>
<gene>
    <name evidence="6" type="ORF">P154DRAFT_574553</name>
</gene>
<keyword evidence="3" id="KW-0862">Zinc</keyword>
<accession>A0A6A5WW80</accession>
<evidence type="ECO:0000256" key="4">
    <source>
        <dbReference type="PROSITE-ProRule" id="PRU00175"/>
    </source>
</evidence>
<evidence type="ECO:0000313" key="7">
    <source>
        <dbReference type="Proteomes" id="UP000799779"/>
    </source>
</evidence>
<dbReference type="EMBL" id="ML977580">
    <property type="protein sequence ID" value="KAF2001876.1"/>
    <property type="molecule type" value="Genomic_DNA"/>
</dbReference>
<name>A0A6A5WW80_9PLEO</name>
<evidence type="ECO:0000259" key="5">
    <source>
        <dbReference type="PROSITE" id="PS50089"/>
    </source>
</evidence>
<dbReference type="InterPro" id="IPR027370">
    <property type="entry name" value="Znf-RING_euk"/>
</dbReference>
<evidence type="ECO:0000256" key="3">
    <source>
        <dbReference type="ARBA" id="ARBA00022833"/>
    </source>
</evidence>
<evidence type="ECO:0000256" key="1">
    <source>
        <dbReference type="ARBA" id="ARBA00022723"/>
    </source>
</evidence>
<proteinExistence type="predicted"/>
<keyword evidence="1" id="KW-0479">Metal-binding</keyword>
<dbReference type="Gene3D" id="3.30.40.10">
    <property type="entry name" value="Zinc/RING finger domain, C3HC4 (zinc finger)"/>
    <property type="match status" value="1"/>
</dbReference>
<dbReference type="GO" id="GO:0008270">
    <property type="term" value="F:zinc ion binding"/>
    <property type="evidence" value="ECO:0007669"/>
    <property type="project" value="UniProtKB-KW"/>
</dbReference>
<dbReference type="SUPFAM" id="SSF57850">
    <property type="entry name" value="RING/U-box"/>
    <property type="match status" value="1"/>
</dbReference>
<organism evidence="6 7">
    <name type="scientific">Amniculicola lignicola CBS 123094</name>
    <dbReference type="NCBI Taxonomy" id="1392246"/>
    <lineage>
        <taxon>Eukaryota</taxon>
        <taxon>Fungi</taxon>
        <taxon>Dikarya</taxon>
        <taxon>Ascomycota</taxon>
        <taxon>Pezizomycotina</taxon>
        <taxon>Dothideomycetes</taxon>
        <taxon>Pleosporomycetidae</taxon>
        <taxon>Pleosporales</taxon>
        <taxon>Amniculicolaceae</taxon>
        <taxon>Amniculicola</taxon>
    </lineage>
</organism>
<feature type="domain" description="RING-type" evidence="5">
    <location>
        <begin position="44"/>
        <end position="116"/>
    </location>
</feature>
<protein>
    <recommendedName>
        <fullName evidence="5">RING-type domain-containing protein</fullName>
    </recommendedName>
</protein>
<dbReference type="SMART" id="SM00184">
    <property type="entry name" value="RING"/>
    <property type="match status" value="1"/>
</dbReference>
<dbReference type="OrthoDB" id="3801318at2759"/>
<evidence type="ECO:0000256" key="2">
    <source>
        <dbReference type="ARBA" id="ARBA00022771"/>
    </source>
</evidence>